<evidence type="ECO:0000313" key="1">
    <source>
        <dbReference type="EMBL" id="RDH88505.1"/>
    </source>
</evidence>
<dbReference type="PROSITE" id="PS51257">
    <property type="entry name" value="PROKAR_LIPOPROTEIN"/>
    <property type="match status" value="1"/>
</dbReference>
<dbReference type="Proteomes" id="UP000254771">
    <property type="component" value="Unassembled WGS sequence"/>
</dbReference>
<keyword evidence="2" id="KW-1185">Reference proteome</keyword>
<gene>
    <name evidence="1" type="ORF">DIZ78_00800</name>
</gene>
<accession>A0A370DTH9</accession>
<evidence type="ECO:0000313" key="2">
    <source>
        <dbReference type="Proteomes" id="UP000254771"/>
    </source>
</evidence>
<reference evidence="1 2" key="1">
    <citation type="journal article" date="2018" name="ISME J.">
        <title>Endosymbiont genomes yield clues of tubeworm success.</title>
        <authorList>
            <person name="Li Y."/>
            <person name="Liles M.R."/>
            <person name="Halanych K.M."/>
        </authorList>
    </citation>
    <scope>NUCLEOTIDE SEQUENCE [LARGE SCALE GENOMIC DNA]</scope>
    <source>
        <strain evidence="1">A1462</strain>
    </source>
</reference>
<sequence length="131" mass="14483">MKQKLLGVLIVGMVTLFLAGCPHQAMVYNVEDASVVANKDGVTMDDVRKAIIRAGATLGWNMNDKGSGLVEGTIHLRSHMAQVDIPYDAQTYSIKYKNSDNLKYDGEKIHSNYNGWIQNLDRAIKAQLSTL</sequence>
<comment type="caution">
    <text evidence="1">The sequence shown here is derived from an EMBL/GenBank/DDBJ whole genome shotgun (WGS) entry which is preliminary data.</text>
</comment>
<evidence type="ECO:0008006" key="3">
    <source>
        <dbReference type="Google" id="ProtNLM"/>
    </source>
</evidence>
<protein>
    <recommendedName>
        <fullName evidence="3">Lipoprotein</fullName>
    </recommendedName>
</protein>
<proteinExistence type="predicted"/>
<name>A0A370DTH9_9GAMM</name>
<dbReference type="AlphaFoldDB" id="A0A370DTH9"/>
<dbReference type="EMBL" id="QFXE01000001">
    <property type="protein sequence ID" value="RDH88505.1"/>
    <property type="molecule type" value="Genomic_DNA"/>
</dbReference>
<organism evidence="1 2">
    <name type="scientific">endosymbiont of Escarpia spicata</name>
    <dbReference type="NCBI Taxonomy" id="2200908"/>
    <lineage>
        <taxon>Bacteria</taxon>
        <taxon>Pseudomonadati</taxon>
        <taxon>Pseudomonadota</taxon>
        <taxon>Gammaproteobacteria</taxon>
        <taxon>sulfur-oxidizing symbionts</taxon>
    </lineage>
</organism>